<gene>
    <name evidence="2" type="ORF">CB0940_00583</name>
</gene>
<evidence type="ECO:0000313" key="2">
    <source>
        <dbReference type="EMBL" id="PIB00679.1"/>
    </source>
</evidence>
<evidence type="ECO:0000256" key="1">
    <source>
        <dbReference type="SAM" id="Phobius"/>
    </source>
</evidence>
<sequence>MQHTGPYPRRTHWPTFALLLGSLLFGICLGIGHHAFYQSLHKSQVSGQPFTMAGWKTSRQQLISVGGTAFAFVFKASLVLCATIAYMQVFYLTLVNGTFTLEKLDRWFSSLDDIRSLGCVATYWRHPCLTLMAITAWLLPLAAIFSPAALSLSFEEITPSPMRSVYVPQPAFDSLAFWSVTPYNGNYVNTTSGLVYRSPAESTQRIIRAVAAGGEILPITPPDTNASWTSTLELPRLSCTTLDKETREAVEDNISQAIYETGDAKSGPAHGFSQDTGPYLTRAMFAYLAWVGSPNGNWKLPFPQADANQTYYLNVQDYLNGRSNYAQLDSWFGVVPRARDSSIPEKYSYFDTKTNTAPQWSLKEPGEPIGLDDWEGFTWRNLSKVYRESYRGLFKWYMEDAVFLRCQLGAAKYTLNFSYSNQAQHIQVSSVEPTSLVPAINNINFEVDSNGSLVLNACNYGCEGPTRSPAGMRSHSYMAIYQSFMSLFVGAYQYSTGKLGTANMDGHAYSTEIFSTSLIESIEISKLALWQPSASNISNATSGPAYDDAASLYAPVQTKPESRKPLSEMLEELFFNATISMASSDALLYNHSSPYAPPPQNVTFRVHGNVYTYDAHKLWIPYGIALGVSLLNVICGLWAMLSVGASFTADFSSVARIARNADIGADLREDLAGKDPLPKYMARATLDLHGDQKLSIGKPELVVQEVRPDKAWVHSRE</sequence>
<keyword evidence="1" id="KW-0812">Transmembrane</keyword>
<dbReference type="PANTHER" id="PTHR35041:SF6">
    <property type="entry name" value="FORMYLMETHIONINE DEFORMYLASE-LIKE PROTEIN-RELATED"/>
    <property type="match status" value="1"/>
</dbReference>
<proteinExistence type="predicted"/>
<dbReference type="OrthoDB" id="3650501at2759"/>
<dbReference type="Proteomes" id="UP000230605">
    <property type="component" value="Chromosome 1"/>
</dbReference>
<keyword evidence="1" id="KW-0472">Membrane</keyword>
<dbReference type="PANTHER" id="PTHR35041">
    <property type="entry name" value="MEDIATOR OF RNA POLYMERASE II TRANSCRIPTION SUBUNIT 1"/>
    <property type="match status" value="1"/>
</dbReference>
<name>A0A2G5I7C0_CERBT</name>
<organism evidence="2 3">
    <name type="scientific">Cercospora beticola</name>
    <name type="common">Sugarbeet leaf spot fungus</name>
    <dbReference type="NCBI Taxonomy" id="122368"/>
    <lineage>
        <taxon>Eukaryota</taxon>
        <taxon>Fungi</taxon>
        <taxon>Dikarya</taxon>
        <taxon>Ascomycota</taxon>
        <taxon>Pezizomycotina</taxon>
        <taxon>Dothideomycetes</taxon>
        <taxon>Dothideomycetidae</taxon>
        <taxon>Mycosphaerellales</taxon>
        <taxon>Mycosphaerellaceae</taxon>
        <taxon>Cercospora</taxon>
    </lineage>
</organism>
<feature type="transmembrane region" description="Helical" evidence="1">
    <location>
        <begin position="131"/>
        <end position="154"/>
    </location>
</feature>
<keyword evidence="1" id="KW-1133">Transmembrane helix</keyword>
<reference evidence="2 3" key="1">
    <citation type="submission" date="2015-10" db="EMBL/GenBank/DDBJ databases">
        <title>The cercosporin biosynthetic gene cluster was horizontally transferred to several fungal lineages and shown to be expanded in Cercospora beticola based on microsynteny with recipient genomes.</title>
        <authorList>
            <person name="De Jonge R."/>
            <person name="Ebert M.K."/>
            <person name="Suttle J.C."/>
            <person name="Jurick Ii W.M."/>
            <person name="Secor G.A."/>
            <person name="Thomma B.P."/>
            <person name="Van De Peer Y."/>
            <person name="Bolton M.D."/>
        </authorList>
    </citation>
    <scope>NUCLEOTIDE SEQUENCE [LARGE SCALE GENOMIC DNA]</scope>
    <source>
        <strain evidence="2 3">09-40</strain>
    </source>
</reference>
<feature type="transmembrane region" description="Helical" evidence="1">
    <location>
        <begin position="619"/>
        <end position="641"/>
    </location>
</feature>
<accession>A0A2G5I7C0</accession>
<feature type="transmembrane region" description="Helical" evidence="1">
    <location>
        <begin position="62"/>
        <end position="87"/>
    </location>
</feature>
<feature type="transmembrane region" description="Helical" evidence="1">
    <location>
        <begin position="12"/>
        <end position="32"/>
    </location>
</feature>
<dbReference type="AlphaFoldDB" id="A0A2G5I7C0"/>
<protein>
    <submittedName>
        <fullName evidence="2">Uncharacterized protein</fullName>
    </submittedName>
</protein>
<comment type="caution">
    <text evidence="2">The sequence shown here is derived from an EMBL/GenBank/DDBJ whole genome shotgun (WGS) entry which is preliminary data.</text>
</comment>
<dbReference type="EMBL" id="LKMD01000100">
    <property type="protein sequence ID" value="PIB00679.1"/>
    <property type="molecule type" value="Genomic_DNA"/>
</dbReference>
<evidence type="ECO:0000313" key="3">
    <source>
        <dbReference type="Proteomes" id="UP000230605"/>
    </source>
</evidence>